<keyword evidence="6" id="KW-1185">Reference proteome</keyword>
<evidence type="ECO:0000256" key="2">
    <source>
        <dbReference type="ARBA" id="ARBA00023027"/>
    </source>
</evidence>
<dbReference type="InterPro" id="IPR001732">
    <property type="entry name" value="UDP-Glc/GDP-Man_DH_N"/>
</dbReference>
<evidence type="ECO:0000259" key="4">
    <source>
        <dbReference type="SMART" id="SM00984"/>
    </source>
</evidence>
<dbReference type="GO" id="GO:0016628">
    <property type="term" value="F:oxidoreductase activity, acting on the CH-CH group of donors, NAD or NADP as acceptor"/>
    <property type="evidence" value="ECO:0007669"/>
    <property type="project" value="InterPro"/>
</dbReference>
<dbReference type="GO" id="GO:0051287">
    <property type="term" value="F:NAD binding"/>
    <property type="evidence" value="ECO:0007669"/>
    <property type="project" value="InterPro"/>
</dbReference>
<dbReference type="InterPro" id="IPR036291">
    <property type="entry name" value="NAD(P)-bd_dom_sf"/>
</dbReference>
<dbReference type="Proteomes" id="UP000252884">
    <property type="component" value="Unassembled WGS sequence"/>
</dbReference>
<dbReference type="PANTHER" id="PTHR43491:SF1">
    <property type="entry name" value="UDP-N-ACETYL-D-MANNOSAMINE DEHYDROGENASE"/>
    <property type="match status" value="1"/>
</dbReference>
<proteinExistence type="inferred from homology"/>
<dbReference type="InterPro" id="IPR014027">
    <property type="entry name" value="UDP-Glc/GDP-Man_DH_C"/>
</dbReference>
<dbReference type="EMBL" id="QPJK01000001">
    <property type="protein sequence ID" value="RCW76555.1"/>
    <property type="molecule type" value="Genomic_DNA"/>
</dbReference>
<dbReference type="Gene3D" id="1.20.5.100">
    <property type="entry name" value="Cytochrome c1, transmembrane anchor, C-terminal"/>
    <property type="match status" value="1"/>
</dbReference>
<dbReference type="InterPro" id="IPR014026">
    <property type="entry name" value="UDP-Glc/GDP-Man_DH_dimer"/>
</dbReference>
<evidence type="ECO:0000313" key="6">
    <source>
        <dbReference type="Proteomes" id="UP000252884"/>
    </source>
</evidence>
<feature type="domain" description="UDP-glucose/GDP-mannose dehydrogenase C-terminal" evidence="4">
    <location>
        <begin position="314"/>
        <end position="406"/>
    </location>
</feature>
<dbReference type="SUPFAM" id="SSF48179">
    <property type="entry name" value="6-phosphogluconate dehydrogenase C-terminal domain-like"/>
    <property type="match status" value="1"/>
</dbReference>
<dbReference type="PIRSF" id="PIRSF500136">
    <property type="entry name" value="UDP_ManNAc_DH"/>
    <property type="match status" value="1"/>
</dbReference>
<dbReference type="InterPro" id="IPR036220">
    <property type="entry name" value="UDP-Glc/GDP-Man_DH_C_sf"/>
</dbReference>
<reference evidence="5 6" key="1">
    <citation type="submission" date="2018-07" db="EMBL/GenBank/DDBJ databases">
        <title>Genomic Encyclopedia of Type Strains, Phase IV (KMG-IV): sequencing the most valuable type-strain genomes for metagenomic binning, comparative biology and taxonomic classification.</title>
        <authorList>
            <person name="Goeker M."/>
        </authorList>
    </citation>
    <scope>NUCLEOTIDE SEQUENCE [LARGE SCALE GENOMIC DNA]</scope>
    <source>
        <strain evidence="5 6">DSM 21634</strain>
    </source>
</reference>
<evidence type="ECO:0000313" key="5">
    <source>
        <dbReference type="EMBL" id="RCW76555.1"/>
    </source>
</evidence>
<dbReference type="GO" id="GO:0000271">
    <property type="term" value="P:polysaccharide biosynthetic process"/>
    <property type="evidence" value="ECO:0007669"/>
    <property type="project" value="InterPro"/>
</dbReference>
<dbReference type="AlphaFoldDB" id="A0A368Y8Y3"/>
<dbReference type="InterPro" id="IPR008927">
    <property type="entry name" value="6-PGluconate_DH-like_C_sf"/>
</dbReference>
<keyword evidence="1" id="KW-0560">Oxidoreductase</keyword>
<dbReference type="Gene3D" id="3.40.50.720">
    <property type="entry name" value="NAD(P)-binding Rossmann-like Domain"/>
    <property type="match status" value="2"/>
</dbReference>
<dbReference type="InterPro" id="IPR017476">
    <property type="entry name" value="UDP-Glc/GDP-Man"/>
</dbReference>
<dbReference type="RefSeq" id="WP_114466600.1">
    <property type="nucleotide sequence ID" value="NZ_QPJK01000001.1"/>
</dbReference>
<evidence type="ECO:0000256" key="3">
    <source>
        <dbReference type="PIRNR" id="PIRNR000124"/>
    </source>
</evidence>
<dbReference type="SUPFAM" id="SSF51735">
    <property type="entry name" value="NAD(P)-binding Rossmann-fold domains"/>
    <property type="match status" value="1"/>
</dbReference>
<dbReference type="Pfam" id="PF03720">
    <property type="entry name" value="UDPG_MGDP_dh_C"/>
    <property type="match status" value="1"/>
</dbReference>
<dbReference type="PIRSF" id="PIRSF000124">
    <property type="entry name" value="UDPglc_GDPman_dh"/>
    <property type="match status" value="1"/>
</dbReference>
<protein>
    <submittedName>
        <fullName evidence="5">UDP-N-acetyl-D-mannosaminuronic acid dehydrogenase</fullName>
    </submittedName>
</protein>
<sequence length="406" mass="44184">MAHVLQKIIVMGLGYIGLPTASMLATKGHSVLGVDVNKGAVDTINSGRIHIIEPDLDVLVRSAVNSGNLKASLTPEEGDTFIIAVPTPFKEEGGNPKAPDLSYVEAATKAITPFLREGNLVILESTSPVGTTEFIEKTIVEARPELQGKVHAAHCPERVLPGHILRELVDNDRIIGGTSKAAVAKARELYKTFCNGAILETDSRTAELSKLVENSFRDVNIAFANELSLVCDHLGVNVWETIALANRHPRVNILQPGPGVGGHCIAVDPWFIVSSAPVQSRLIKTAREVNDAKPQWVIERVKAKAERFKSPVIGCLGLTFKANIDDLRESPSLDIVRDLIAENVGQVLACDPNVAADKIDIPLHDLKHVMKNADILLLLVDHEEFKAIDREAIKDKIVIDTRGIWR</sequence>
<dbReference type="Pfam" id="PF03721">
    <property type="entry name" value="UDPG_MGDP_dh_N"/>
    <property type="match status" value="1"/>
</dbReference>
<accession>A0A368Y8Y3</accession>
<dbReference type="NCBIfam" id="NF008286">
    <property type="entry name" value="PRK11064.1"/>
    <property type="match status" value="1"/>
</dbReference>
<dbReference type="PANTHER" id="PTHR43491">
    <property type="entry name" value="UDP-N-ACETYL-D-MANNOSAMINE DEHYDROGENASE"/>
    <property type="match status" value="1"/>
</dbReference>
<comment type="caution">
    <text evidence="5">The sequence shown here is derived from an EMBL/GenBank/DDBJ whole genome shotgun (WGS) entry which is preliminary data.</text>
</comment>
<comment type="similarity">
    <text evidence="3">Belongs to the UDP-glucose/GDP-mannose dehydrogenase family.</text>
</comment>
<dbReference type="NCBIfam" id="TIGR03026">
    <property type="entry name" value="NDP-sugDHase"/>
    <property type="match status" value="1"/>
</dbReference>
<name>A0A368Y8Y3_9BURK</name>
<evidence type="ECO:0000256" key="1">
    <source>
        <dbReference type="ARBA" id="ARBA00023002"/>
    </source>
</evidence>
<dbReference type="InterPro" id="IPR028359">
    <property type="entry name" value="UDP_ManNAc/GlcNAc_DH"/>
</dbReference>
<organism evidence="5 6">
    <name type="scientific">Pseudorhodoferax soli</name>
    <dbReference type="NCBI Taxonomy" id="545864"/>
    <lineage>
        <taxon>Bacteria</taxon>
        <taxon>Pseudomonadati</taxon>
        <taxon>Pseudomonadota</taxon>
        <taxon>Betaproteobacteria</taxon>
        <taxon>Burkholderiales</taxon>
        <taxon>Comamonadaceae</taxon>
    </lineage>
</organism>
<keyword evidence="2" id="KW-0520">NAD</keyword>
<dbReference type="SMART" id="SM00984">
    <property type="entry name" value="UDPG_MGDP_dh_C"/>
    <property type="match status" value="1"/>
</dbReference>
<dbReference type="GO" id="GO:0016616">
    <property type="term" value="F:oxidoreductase activity, acting on the CH-OH group of donors, NAD or NADP as acceptor"/>
    <property type="evidence" value="ECO:0007669"/>
    <property type="project" value="InterPro"/>
</dbReference>
<dbReference type="Pfam" id="PF00984">
    <property type="entry name" value="UDPG_MGDP_dh"/>
    <property type="match status" value="1"/>
</dbReference>
<gene>
    <name evidence="5" type="ORF">DES41_1011163</name>
</gene>
<dbReference type="SUPFAM" id="SSF52413">
    <property type="entry name" value="UDP-glucose/GDP-mannose dehydrogenase C-terminal domain"/>
    <property type="match status" value="1"/>
</dbReference>
<dbReference type="OrthoDB" id="9803238at2"/>